<evidence type="ECO:0000313" key="2">
    <source>
        <dbReference type="EMBL" id="KAF6075130.1"/>
    </source>
</evidence>
<dbReference type="AlphaFoldDB" id="A0A834D912"/>
<proteinExistence type="predicted"/>
<evidence type="ECO:0000313" key="3">
    <source>
        <dbReference type="Proteomes" id="UP000664940"/>
    </source>
</evidence>
<dbReference type="Proteomes" id="UP000664940">
    <property type="component" value="Unassembled WGS sequence"/>
</dbReference>
<feature type="compositionally biased region" description="Polar residues" evidence="1">
    <location>
        <begin position="97"/>
        <end position="106"/>
    </location>
</feature>
<sequence length="175" mass="19355">MGSEPWTMTRKQKCWLFTGEPRRSGPLTRRVRCGAQAPLEKRVMPRKKFQKPGAPKTAAKALEFQGFLVDTPPSSQLIPVFHQRSQKQRKTGGGDGRTQTRSSGLSQPSLPWQCCYFYLLVHDAQSSHFLCSREARLASALTLQCGTFSRGPEEERSDGGKGSPPPGHPSTRATV</sequence>
<feature type="region of interest" description="Disordered" evidence="1">
    <location>
        <begin position="75"/>
        <end position="106"/>
    </location>
</feature>
<comment type="caution">
    <text evidence="2">The sequence shown here is derived from an EMBL/GenBank/DDBJ whole genome shotgun (WGS) entry which is preliminary data.</text>
</comment>
<organism evidence="2 3">
    <name type="scientific">Phyllostomus discolor</name>
    <name type="common">pale spear-nosed bat</name>
    <dbReference type="NCBI Taxonomy" id="89673"/>
    <lineage>
        <taxon>Eukaryota</taxon>
        <taxon>Metazoa</taxon>
        <taxon>Chordata</taxon>
        <taxon>Craniata</taxon>
        <taxon>Vertebrata</taxon>
        <taxon>Euteleostomi</taxon>
        <taxon>Mammalia</taxon>
        <taxon>Eutheria</taxon>
        <taxon>Laurasiatheria</taxon>
        <taxon>Chiroptera</taxon>
        <taxon>Yangochiroptera</taxon>
        <taxon>Phyllostomidae</taxon>
        <taxon>Phyllostominae</taxon>
        <taxon>Phyllostomus</taxon>
    </lineage>
</organism>
<gene>
    <name evidence="2" type="ORF">HJG60_009524</name>
</gene>
<evidence type="ECO:0000256" key="1">
    <source>
        <dbReference type="SAM" id="MobiDB-lite"/>
    </source>
</evidence>
<reference evidence="2 3" key="1">
    <citation type="journal article" date="2020" name="Nature">
        <title>Six reference-quality genomes reveal evolution of bat adaptations.</title>
        <authorList>
            <person name="Jebb D."/>
            <person name="Huang Z."/>
            <person name="Pippel M."/>
            <person name="Hughes G.M."/>
            <person name="Lavrichenko K."/>
            <person name="Devanna P."/>
            <person name="Winkler S."/>
            <person name="Jermiin L.S."/>
            <person name="Skirmuntt E.C."/>
            <person name="Katzourakis A."/>
            <person name="Burkitt-Gray L."/>
            <person name="Ray D.A."/>
            <person name="Sullivan K.A.M."/>
            <person name="Roscito J.G."/>
            <person name="Kirilenko B.M."/>
            <person name="Davalos L.M."/>
            <person name="Corthals A.P."/>
            <person name="Power M.L."/>
            <person name="Jones G."/>
            <person name="Ransome R.D."/>
            <person name="Dechmann D.K.N."/>
            <person name="Locatelli A.G."/>
            <person name="Puechmaille S.J."/>
            <person name="Fedrigo O."/>
            <person name="Jarvis E.D."/>
            <person name="Hiller M."/>
            <person name="Vernes S.C."/>
            <person name="Myers E.W."/>
            <person name="Teeling E.C."/>
        </authorList>
    </citation>
    <scope>NUCLEOTIDE SEQUENCE [LARGE SCALE GENOMIC DNA]</scope>
    <source>
        <strain evidence="2">Bat1K_MPI-CBG_1</strain>
    </source>
</reference>
<feature type="region of interest" description="Disordered" evidence="1">
    <location>
        <begin position="149"/>
        <end position="175"/>
    </location>
</feature>
<dbReference type="EMBL" id="JABVXQ010000015">
    <property type="protein sequence ID" value="KAF6075130.1"/>
    <property type="molecule type" value="Genomic_DNA"/>
</dbReference>
<name>A0A834D912_9CHIR</name>
<protein>
    <submittedName>
        <fullName evidence="2">Uncharacterized protein</fullName>
    </submittedName>
</protein>
<accession>A0A834D912</accession>